<proteinExistence type="inferred from homology"/>
<sequence length="487" mass="52561">MASEGHPLESREWNLDPETEYRFELDPGTSLAVRLVRGYAEVFGSELAPNKHYLFGSECKAAIFTWQGCTIEMSHPSTEYVSEETPMAAYANLHIAFEQMRVRALRDLRGSPVPDYERDKPSDPPRVLILGPENSGKTTVCKILINYAVRAGQGWSPILINTDPAEGGWAAPGALSAAPVHSPLPTCSPGNPLGSAATSAPTALSSNALLPLAYWYGHAESKRNPLLMERIIRNIGENINDKYQVDLQGRTAGLIVDTPSSFASGPGSSDERQKLIKACVDAFKINVILVVGHEKLNVEMQRAYASLLTVVKIPKSGGVVELDHLYRERVHNYQLHIYMYGQIIPPPPGISSASLGGETLTDLVLAPSSTVINFGDLSIFRIGAETMAPSSALPIGAARAVSETQAVAIDPAQPGSGLLNAVLAILAPPVNTEESERYDEEILDLPISGFIVVTALDIKQRKMTILAPNQGSVVGRTAIIGSYEWQE</sequence>
<keyword evidence="7 8" id="KW-0539">Nucleus</keyword>
<dbReference type="GO" id="GO:0006388">
    <property type="term" value="P:tRNA splicing, via endonucleolytic cleavage and ligation"/>
    <property type="evidence" value="ECO:0007669"/>
    <property type="project" value="TreeGrafter"/>
</dbReference>
<feature type="domain" description="Clp1 C-terminal" evidence="10">
    <location>
        <begin position="365"/>
        <end position="487"/>
    </location>
</feature>
<dbReference type="InterPro" id="IPR038239">
    <property type="entry name" value="Clp1_N_sf"/>
</dbReference>
<comment type="subcellular location">
    <subcellularLocation>
        <location evidence="1 8">Nucleus</location>
    </subcellularLocation>
</comment>
<feature type="region of interest" description="Disordered" evidence="9">
    <location>
        <begin position="111"/>
        <end position="131"/>
    </location>
</feature>
<dbReference type="HAMAP" id="MF_03035">
    <property type="entry name" value="Clp1"/>
    <property type="match status" value="1"/>
</dbReference>
<dbReference type="Pfam" id="PF06807">
    <property type="entry name" value="Clp1"/>
    <property type="match status" value="1"/>
</dbReference>
<gene>
    <name evidence="8" type="primary">CLP1</name>
    <name evidence="13" type="ORF">FB45DRAFT_978504</name>
</gene>
<dbReference type="InterPro" id="IPR028606">
    <property type="entry name" value="Clp1"/>
</dbReference>
<evidence type="ECO:0000256" key="7">
    <source>
        <dbReference type="ARBA" id="ARBA00023242"/>
    </source>
</evidence>
<accession>A0AAD7BYD4</accession>
<keyword evidence="6 8" id="KW-0067">ATP-binding</keyword>
<evidence type="ECO:0000256" key="1">
    <source>
        <dbReference type="ARBA" id="ARBA00004123"/>
    </source>
</evidence>
<dbReference type="Gene3D" id="2.40.30.330">
    <property type="entry name" value="Pre-mRNA cleavage complex subunit Clp1, C-terminal domain"/>
    <property type="match status" value="1"/>
</dbReference>
<dbReference type="Gene3D" id="3.40.50.300">
    <property type="entry name" value="P-loop containing nucleotide triphosphate hydrolases"/>
    <property type="match status" value="1"/>
</dbReference>
<evidence type="ECO:0000259" key="11">
    <source>
        <dbReference type="Pfam" id="PF16573"/>
    </source>
</evidence>
<organism evidence="13 14">
    <name type="scientific">Roridomyces roridus</name>
    <dbReference type="NCBI Taxonomy" id="1738132"/>
    <lineage>
        <taxon>Eukaryota</taxon>
        <taxon>Fungi</taxon>
        <taxon>Dikarya</taxon>
        <taxon>Basidiomycota</taxon>
        <taxon>Agaricomycotina</taxon>
        <taxon>Agaricomycetes</taxon>
        <taxon>Agaricomycetidae</taxon>
        <taxon>Agaricales</taxon>
        <taxon>Marasmiineae</taxon>
        <taxon>Mycenaceae</taxon>
        <taxon>Roridomyces</taxon>
    </lineage>
</organism>
<dbReference type="PANTHER" id="PTHR12755">
    <property type="entry name" value="CLEAVAGE/POLYADENYLATION FACTOR IA SUBUNIT CLP1P"/>
    <property type="match status" value="1"/>
</dbReference>
<comment type="function">
    <text evidence="8">Required for endonucleolytic cleavage during polyadenylation-dependent pre-mRNA 3'-end formation.</text>
</comment>
<feature type="binding site" evidence="8">
    <location>
        <position position="60"/>
    </location>
    <ligand>
        <name>ATP</name>
        <dbReference type="ChEBI" id="CHEBI:30616"/>
    </ligand>
</feature>
<dbReference type="InterPro" id="IPR032319">
    <property type="entry name" value="CLP1_P"/>
</dbReference>
<dbReference type="InterPro" id="IPR045116">
    <property type="entry name" value="Clp1/Grc3"/>
</dbReference>
<feature type="binding site" evidence="8">
    <location>
        <begin position="134"/>
        <end position="139"/>
    </location>
    <ligand>
        <name>ATP</name>
        <dbReference type="ChEBI" id="CHEBI:30616"/>
    </ligand>
</feature>
<evidence type="ECO:0000256" key="3">
    <source>
        <dbReference type="ARBA" id="ARBA00019824"/>
    </source>
</evidence>
<reference evidence="13" key="1">
    <citation type="submission" date="2023-03" db="EMBL/GenBank/DDBJ databases">
        <title>Massive genome expansion in bonnet fungi (Mycena s.s.) driven by repeated elements and novel gene families across ecological guilds.</title>
        <authorList>
            <consortium name="Lawrence Berkeley National Laboratory"/>
            <person name="Harder C.B."/>
            <person name="Miyauchi S."/>
            <person name="Viragh M."/>
            <person name="Kuo A."/>
            <person name="Thoen E."/>
            <person name="Andreopoulos B."/>
            <person name="Lu D."/>
            <person name="Skrede I."/>
            <person name="Drula E."/>
            <person name="Henrissat B."/>
            <person name="Morin E."/>
            <person name="Kohler A."/>
            <person name="Barry K."/>
            <person name="LaButti K."/>
            <person name="Morin E."/>
            <person name="Salamov A."/>
            <person name="Lipzen A."/>
            <person name="Mereny Z."/>
            <person name="Hegedus B."/>
            <person name="Baldrian P."/>
            <person name="Stursova M."/>
            <person name="Weitz H."/>
            <person name="Taylor A."/>
            <person name="Grigoriev I.V."/>
            <person name="Nagy L.G."/>
            <person name="Martin F."/>
            <person name="Kauserud H."/>
        </authorList>
    </citation>
    <scope>NUCLEOTIDE SEQUENCE</scope>
    <source>
        <strain evidence="13">9284</strain>
    </source>
</reference>
<evidence type="ECO:0000256" key="8">
    <source>
        <dbReference type="HAMAP-Rule" id="MF_03035"/>
    </source>
</evidence>
<dbReference type="GO" id="GO:0051731">
    <property type="term" value="F:polynucleotide 5'-hydroxyl-kinase activity"/>
    <property type="evidence" value="ECO:0007669"/>
    <property type="project" value="InterPro"/>
</dbReference>
<evidence type="ECO:0000259" key="10">
    <source>
        <dbReference type="Pfam" id="PF06807"/>
    </source>
</evidence>
<dbReference type="FunFam" id="2.60.120.1030:FF:000001">
    <property type="entry name" value="Protein CLP1 homolog 5"/>
    <property type="match status" value="1"/>
</dbReference>
<evidence type="ECO:0000256" key="6">
    <source>
        <dbReference type="ARBA" id="ARBA00022840"/>
    </source>
</evidence>
<evidence type="ECO:0000256" key="9">
    <source>
        <dbReference type="SAM" id="MobiDB-lite"/>
    </source>
</evidence>
<protein>
    <recommendedName>
        <fullName evidence="3">Polynucleotide 5'-hydroxyl-kinase GRC3</fullName>
    </recommendedName>
    <alternativeName>
        <fullName evidence="2">Polynucleotide 5'-hydroxyl-kinase grc3</fullName>
    </alternativeName>
</protein>
<dbReference type="InterPro" id="IPR010655">
    <property type="entry name" value="Clp1_C"/>
</dbReference>
<evidence type="ECO:0000256" key="4">
    <source>
        <dbReference type="ARBA" id="ARBA00022664"/>
    </source>
</evidence>
<keyword evidence="14" id="KW-1185">Reference proteome</keyword>
<evidence type="ECO:0000256" key="2">
    <source>
        <dbReference type="ARBA" id="ARBA00018706"/>
    </source>
</evidence>
<dbReference type="Proteomes" id="UP001221142">
    <property type="component" value="Unassembled WGS sequence"/>
</dbReference>
<dbReference type="Pfam" id="PF16573">
    <property type="entry name" value="CLP1_N"/>
    <property type="match status" value="1"/>
</dbReference>
<evidence type="ECO:0000259" key="12">
    <source>
        <dbReference type="Pfam" id="PF16575"/>
    </source>
</evidence>
<dbReference type="GO" id="GO:0005849">
    <property type="term" value="C:mRNA cleavage factor complex"/>
    <property type="evidence" value="ECO:0007669"/>
    <property type="project" value="UniProtKB-UniRule"/>
</dbReference>
<dbReference type="InterPro" id="IPR032324">
    <property type="entry name" value="Clp1_N"/>
</dbReference>
<feature type="domain" description="Clp1 N-terminal" evidence="11">
    <location>
        <begin position="15"/>
        <end position="104"/>
    </location>
</feature>
<feature type="binding site" evidence="8">
    <location>
        <position position="20"/>
    </location>
    <ligand>
        <name>ATP</name>
        <dbReference type="ChEBI" id="CHEBI:30616"/>
    </ligand>
</feature>
<comment type="similarity">
    <text evidence="8">Belongs to the Clp1 family. Clp1 subfamily.</text>
</comment>
<dbReference type="InterPro" id="IPR038238">
    <property type="entry name" value="Clp1_C_sf"/>
</dbReference>
<comment type="subunit">
    <text evidence="8">Component of a pre-mRNA cleavage factor complex. Interacts directly with PCF11.</text>
</comment>
<dbReference type="GO" id="GO:0005524">
    <property type="term" value="F:ATP binding"/>
    <property type="evidence" value="ECO:0007669"/>
    <property type="project" value="UniProtKB-UniRule"/>
</dbReference>
<comment type="caution">
    <text evidence="13">The sequence shown here is derived from an EMBL/GenBank/DDBJ whole genome shotgun (WGS) entry which is preliminary data.</text>
</comment>
<evidence type="ECO:0000256" key="5">
    <source>
        <dbReference type="ARBA" id="ARBA00022741"/>
    </source>
</evidence>
<dbReference type="InterPro" id="IPR027417">
    <property type="entry name" value="P-loop_NTPase"/>
</dbReference>
<dbReference type="GO" id="GO:0031124">
    <property type="term" value="P:mRNA 3'-end processing"/>
    <property type="evidence" value="ECO:0007669"/>
    <property type="project" value="UniProtKB-UniRule"/>
</dbReference>
<feature type="domain" description="Clp1 P-loop" evidence="12">
    <location>
        <begin position="131"/>
        <end position="341"/>
    </location>
</feature>
<feature type="compositionally biased region" description="Basic and acidic residues" evidence="9">
    <location>
        <begin position="111"/>
        <end position="123"/>
    </location>
</feature>
<dbReference type="AlphaFoldDB" id="A0AAD7BYD4"/>
<dbReference type="PANTHER" id="PTHR12755:SF6">
    <property type="entry name" value="POLYRIBONUCLEOTIDE 5'-HYDROXYL-KINASE CLP1"/>
    <property type="match status" value="1"/>
</dbReference>
<dbReference type="Pfam" id="PF16575">
    <property type="entry name" value="CLP1_P"/>
    <property type="match status" value="1"/>
</dbReference>
<dbReference type="EMBL" id="JARKIF010000008">
    <property type="protein sequence ID" value="KAJ7632865.1"/>
    <property type="molecule type" value="Genomic_DNA"/>
</dbReference>
<keyword evidence="5 8" id="KW-0547">Nucleotide-binding</keyword>
<keyword evidence="4 8" id="KW-0507">mRNA processing</keyword>
<dbReference type="SUPFAM" id="SSF52540">
    <property type="entry name" value="P-loop containing nucleoside triphosphate hydrolases"/>
    <property type="match status" value="1"/>
</dbReference>
<evidence type="ECO:0000313" key="14">
    <source>
        <dbReference type="Proteomes" id="UP001221142"/>
    </source>
</evidence>
<evidence type="ECO:0000313" key="13">
    <source>
        <dbReference type="EMBL" id="KAJ7632865.1"/>
    </source>
</evidence>
<name>A0AAD7BYD4_9AGAR</name>
<dbReference type="Gene3D" id="2.60.120.1030">
    <property type="entry name" value="Clp1, DNA binding domain"/>
    <property type="match status" value="1"/>
</dbReference>